<keyword evidence="1" id="KW-0732">Signal</keyword>
<organism evidence="3 4">
    <name type="scientific">Littorina saxatilis</name>
    <dbReference type="NCBI Taxonomy" id="31220"/>
    <lineage>
        <taxon>Eukaryota</taxon>
        <taxon>Metazoa</taxon>
        <taxon>Spiralia</taxon>
        <taxon>Lophotrochozoa</taxon>
        <taxon>Mollusca</taxon>
        <taxon>Gastropoda</taxon>
        <taxon>Caenogastropoda</taxon>
        <taxon>Littorinimorpha</taxon>
        <taxon>Littorinoidea</taxon>
        <taxon>Littorinidae</taxon>
        <taxon>Littorina</taxon>
    </lineage>
</organism>
<dbReference type="Proteomes" id="UP001374579">
    <property type="component" value="Unassembled WGS sequence"/>
</dbReference>
<dbReference type="SUPFAM" id="SSF56436">
    <property type="entry name" value="C-type lectin-like"/>
    <property type="match status" value="1"/>
</dbReference>
<dbReference type="InterPro" id="IPR001304">
    <property type="entry name" value="C-type_lectin-like"/>
</dbReference>
<gene>
    <name evidence="3" type="ORF">V1264_003850</name>
</gene>
<dbReference type="AlphaFoldDB" id="A0AAN9B1D5"/>
<dbReference type="InterPro" id="IPR016187">
    <property type="entry name" value="CTDL_fold"/>
</dbReference>
<dbReference type="PROSITE" id="PS50041">
    <property type="entry name" value="C_TYPE_LECTIN_2"/>
    <property type="match status" value="1"/>
</dbReference>
<evidence type="ECO:0000313" key="3">
    <source>
        <dbReference type="EMBL" id="KAK7096786.1"/>
    </source>
</evidence>
<evidence type="ECO:0000256" key="1">
    <source>
        <dbReference type="SAM" id="SignalP"/>
    </source>
</evidence>
<dbReference type="EMBL" id="JBAMIC010000013">
    <property type="protein sequence ID" value="KAK7096786.1"/>
    <property type="molecule type" value="Genomic_DNA"/>
</dbReference>
<dbReference type="PANTHER" id="PTHR22803">
    <property type="entry name" value="MANNOSE, PHOSPHOLIPASE, LECTIN RECEPTOR RELATED"/>
    <property type="match status" value="1"/>
</dbReference>
<feature type="chain" id="PRO_5042921694" description="C-type lectin domain-containing protein" evidence="1">
    <location>
        <begin position="22"/>
        <end position="200"/>
    </location>
</feature>
<dbReference type="InterPro" id="IPR050111">
    <property type="entry name" value="C-type_lectin/snaclec_domain"/>
</dbReference>
<evidence type="ECO:0000259" key="2">
    <source>
        <dbReference type="PROSITE" id="PS50041"/>
    </source>
</evidence>
<feature type="signal peptide" evidence="1">
    <location>
        <begin position="1"/>
        <end position="21"/>
    </location>
</feature>
<dbReference type="CDD" id="cd00037">
    <property type="entry name" value="CLECT"/>
    <property type="match status" value="1"/>
</dbReference>
<feature type="domain" description="C-type lectin" evidence="2">
    <location>
        <begin position="41"/>
        <end position="185"/>
    </location>
</feature>
<proteinExistence type="predicted"/>
<dbReference type="SMART" id="SM00034">
    <property type="entry name" value="CLECT"/>
    <property type="match status" value="1"/>
</dbReference>
<dbReference type="InterPro" id="IPR016186">
    <property type="entry name" value="C-type_lectin-like/link_sf"/>
</dbReference>
<dbReference type="Gene3D" id="3.10.100.10">
    <property type="entry name" value="Mannose-Binding Protein A, subunit A"/>
    <property type="match status" value="1"/>
</dbReference>
<evidence type="ECO:0000313" key="4">
    <source>
        <dbReference type="Proteomes" id="UP001374579"/>
    </source>
</evidence>
<comment type="caution">
    <text evidence="3">The sequence shown here is derived from an EMBL/GenBank/DDBJ whole genome shotgun (WGS) entry which is preliminary data.</text>
</comment>
<dbReference type="Pfam" id="PF00059">
    <property type="entry name" value="Lectin_C"/>
    <property type="match status" value="1"/>
</dbReference>
<sequence length="200" mass="23054">MWTKVALVCLVMLAVGTNVESTRIHEKPTQDPNCPDGWRSYDGHCYIVPSMLGNWEEAKTHCEALQGYLVEISSSSENMFVANLLTPATHPRMVTRERRPYCQHSEYFARSAWIGLSDRDNESQFKWSSSGQEATYTSWITSPRQPDIARSDFEDCVEIYQGADRRWGCQWNDKKCQCFRAFVCEREQTDDTDLGETRVS</sequence>
<name>A0AAN9B1D5_9CAEN</name>
<reference evidence="3 4" key="1">
    <citation type="submission" date="2024-02" db="EMBL/GenBank/DDBJ databases">
        <title>Chromosome-scale genome assembly of the rough periwinkle Littorina saxatilis.</title>
        <authorList>
            <person name="De Jode A."/>
            <person name="Faria R."/>
            <person name="Formenti G."/>
            <person name="Sims Y."/>
            <person name="Smith T.P."/>
            <person name="Tracey A."/>
            <person name="Wood J.M.D."/>
            <person name="Zagrodzka Z.B."/>
            <person name="Johannesson K."/>
            <person name="Butlin R.K."/>
            <person name="Leder E.H."/>
        </authorList>
    </citation>
    <scope>NUCLEOTIDE SEQUENCE [LARGE SCALE GENOMIC DNA]</scope>
    <source>
        <strain evidence="3">Snail1</strain>
        <tissue evidence="3">Muscle</tissue>
    </source>
</reference>
<accession>A0AAN9B1D5</accession>
<protein>
    <recommendedName>
        <fullName evidence="2">C-type lectin domain-containing protein</fullName>
    </recommendedName>
</protein>
<keyword evidence="4" id="KW-1185">Reference proteome</keyword>